<reference evidence="3" key="1">
    <citation type="submission" date="2022-11" db="UniProtKB">
        <authorList>
            <consortium name="WormBaseParasite"/>
        </authorList>
    </citation>
    <scope>IDENTIFICATION</scope>
</reference>
<sequence length="607" mass="69122">MAPVDHSCEAITYQEAIKQQNQIKAKKNVKKTVVGGGGGSGPSGDNDRPRGDDEEVDDGFEEDVDDKTDIRERNPTYINNLPKREILPANYKFGVDKKNTEKARVFVFEENNRSLVHHYSKFNEKYYCRGCFNFCGRKVFSLFKNDIFCVPPIHLCKPETYEKLMEEQRKIKEKYEEMAKASAATFQQASSSSSAAIPRQYFSIAPAVASITFKLKPIEIKELEKLQNPRQAQKAASSSVPRRTISTNLSPDFRQADLMDFHYAFDENGGLKQRLVVYEPDRKFIREYVIQETGVWKCLNCEIGTAIKDDEFVTCSIKHECEPIPTLVSKERQKVYEALWKANRDASSGNSRNPMSDMSFQQNGSSPRNNKRMSIFGTVEHADTMNKKPRNSFGPTSDLCGRENFNIGFNGASSSTNYSASGSQRSQFDGDNAVKLYKPSSYTLEKLCQKLDIDYCEKAYLFWHNIKIEKVSLSSKPGQVYPITTIANPGFSAISLYLTGSEEFASKVKEGLNKYFIVNHKTLGETLGQDLARLDHPLVCQTLYQESATDLHFEIIVHLFKCRIGIICEGYWKRYGNWNDAEADIPIILLEKKNDNYFPILSFRTYF</sequence>
<name>A0A914XWH4_9BILA</name>
<proteinExistence type="predicted"/>
<organism evidence="2 3">
    <name type="scientific">Panagrolaimus superbus</name>
    <dbReference type="NCBI Taxonomy" id="310955"/>
    <lineage>
        <taxon>Eukaryota</taxon>
        <taxon>Metazoa</taxon>
        <taxon>Ecdysozoa</taxon>
        <taxon>Nematoda</taxon>
        <taxon>Chromadorea</taxon>
        <taxon>Rhabditida</taxon>
        <taxon>Tylenchina</taxon>
        <taxon>Panagrolaimomorpha</taxon>
        <taxon>Panagrolaimoidea</taxon>
        <taxon>Panagrolaimidae</taxon>
        <taxon>Panagrolaimus</taxon>
    </lineage>
</organism>
<dbReference type="AlphaFoldDB" id="A0A914XWH4"/>
<feature type="compositionally biased region" description="Polar residues" evidence="1">
    <location>
        <begin position="345"/>
        <end position="368"/>
    </location>
</feature>
<feature type="compositionally biased region" description="Acidic residues" evidence="1">
    <location>
        <begin position="52"/>
        <end position="66"/>
    </location>
</feature>
<accession>A0A914XWH4</accession>
<keyword evidence="2" id="KW-1185">Reference proteome</keyword>
<feature type="region of interest" description="Disordered" evidence="1">
    <location>
        <begin position="345"/>
        <end position="371"/>
    </location>
</feature>
<dbReference type="WBParaSite" id="PSU_v2.g10882.t1">
    <property type="protein sequence ID" value="PSU_v2.g10882.t1"/>
    <property type="gene ID" value="PSU_v2.g10882"/>
</dbReference>
<protein>
    <submittedName>
        <fullName evidence="3">Uncharacterized protein</fullName>
    </submittedName>
</protein>
<evidence type="ECO:0000313" key="2">
    <source>
        <dbReference type="Proteomes" id="UP000887577"/>
    </source>
</evidence>
<evidence type="ECO:0000256" key="1">
    <source>
        <dbReference type="SAM" id="MobiDB-lite"/>
    </source>
</evidence>
<evidence type="ECO:0000313" key="3">
    <source>
        <dbReference type="WBParaSite" id="PSU_v2.g10882.t1"/>
    </source>
</evidence>
<feature type="region of interest" description="Disordered" evidence="1">
    <location>
        <begin position="20"/>
        <end position="74"/>
    </location>
</feature>
<dbReference type="Proteomes" id="UP000887577">
    <property type="component" value="Unplaced"/>
</dbReference>